<feature type="transmembrane region" description="Helical" evidence="6">
    <location>
        <begin position="239"/>
        <end position="263"/>
    </location>
</feature>
<sequence length="376" mass="40592">MGASPVFRKLKPHAALVLAQMGATFLYFISEASFNRGLDPKVYTTYRLIIGGFAALPLAYFIEKQERPKLTPKLFGEIVLLSITGTSLPLSLFYASLRCTSPAFVAAMLNTVASTVFILAVILRMERLRIRSPHGIAKVAGSALSLAGVTVMTLYRGLEVGKFKKAPIHIEKSLMHENWVKGSIFAVASCLSLSLSCILQGKTLRKYPTQLSLTVWMNVIGALGAATFAGLTLRKPEAWLIGFGLKMWSVLYGGVVGSGLLVLIQLWCLKAKGPVFTTMFNPLGTVMSVFVAHFLVGEKLYIGSIIGGVTVMAGLYLLLWGKEREGDDQESTLENEAMPDLSPSPSIKHGGVSIEIPEMSATTKTSSDQAIKKIGA</sequence>
<reference evidence="9" key="1">
    <citation type="submission" date="2021-01" db="UniProtKB">
        <authorList>
            <consortium name="EnsemblPlants"/>
        </authorList>
    </citation>
    <scope>IDENTIFICATION</scope>
</reference>
<feature type="transmembrane region" description="Helical" evidence="6">
    <location>
        <begin position="178"/>
        <end position="199"/>
    </location>
</feature>
<evidence type="ECO:0000256" key="7">
    <source>
        <dbReference type="SAM" id="MobiDB-lite"/>
    </source>
</evidence>
<dbReference type="InterPro" id="IPR000620">
    <property type="entry name" value="EamA_dom"/>
</dbReference>
<protein>
    <recommendedName>
        <fullName evidence="6">WAT1-related protein</fullName>
    </recommendedName>
</protein>
<keyword evidence="4 6" id="KW-1133">Transmembrane helix</keyword>
<dbReference type="Gramene" id="Kaladp0089s0091.1.v1.1">
    <property type="protein sequence ID" value="Kaladp0089s0091.1.v1.1"/>
    <property type="gene ID" value="Kaladp0089s0091.v1.1"/>
</dbReference>
<evidence type="ECO:0000256" key="4">
    <source>
        <dbReference type="ARBA" id="ARBA00022989"/>
    </source>
</evidence>
<dbReference type="GO" id="GO:0022857">
    <property type="term" value="F:transmembrane transporter activity"/>
    <property type="evidence" value="ECO:0007669"/>
    <property type="project" value="InterPro"/>
</dbReference>
<dbReference type="GO" id="GO:0016020">
    <property type="term" value="C:membrane"/>
    <property type="evidence" value="ECO:0007669"/>
    <property type="project" value="UniProtKB-SubCell"/>
</dbReference>
<proteinExistence type="inferred from homology"/>
<comment type="subcellular location">
    <subcellularLocation>
        <location evidence="1 6">Membrane</location>
        <topology evidence="1 6">Multi-pass membrane protein</topology>
    </subcellularLocation>
</comment>
<evidence type="ECO:0000256" key="2">
    <source>
        <dbReference type="ARBA" id="ARBA00007635"/>
    </source>
</evidence>
<evidence type="ECO:0000256" key="3">
    <source>
        <dbReference type="ARBA" id="ARBA00022692"/>
    </source>
</evidence>
<feature type="transmembrane region" description="Helical" evidence="6">
    <location>
        <begin position="12"/>
        <end position="30"/>
    </location>
</feature>
<name>A0A7N0UVG2_KALFE</name>
<feature type="transmembrane region" description="Helical" evidence="6">
    <location>
        <begin position="275"/>
        <end position="295"/>
    </location>
</feature>
<dbReference type="OMA" id="QHKPEDW"/>
<dbReference type="Proteomes" id="UP000594263">
    <property type="component" value="Unplaced"/>
</dbReference>
<dbReference type="PANTHER" id="PTHR31218">
    <property type="entry name" value="WAT1-RELATED PROTEIN"/>
    <property type="match status" value="1"/>
</dbReference>
<evidence type="ECO:0000256" key="6">
    <source>
        <dbReference type="RuleBase" id="RU363077"/>
    </source>
</evidence>
<keyword evidence="5 6" id="KW-0472">Membrane</keyword>
<accession>A0A7N0UVG2</accession>
<feature type="transmembrane region" description="Helical" evidence="6">
    <location>
        <begin position="103"/>
        <end position="123"/>
    </location>
</feature>
<organism evidence="9 10">
    <name type="scientific">Kalanchoe fedtschenkoi</name>
    <name type="common">Lavender scallops</name>
    <name type="synonym">South American air plant</name>
    <dbReference type="NCBI Taxonomy" id="63787"/>
    <lineage>
        <taxon>Eukaryota</taxon>
        <taxon>Viridiplantae</taxon>
        <taxon>Streptophyta</taxon>
        <taxon>Embryophyta</taxon>
        <taxon>Tracheophyta</taxon>
        <taxon>Spermatophyta</taxon>
        <taxon>Magnoliopsida</taxon>
        <taxon>eudicotyledons</taxon>
        <taxon>Gunneridae</taxon>
        <taxon>Pentapetalae</taxon>
        <taxon>Saxifragales</taxon>
        <taxon>Crassulaceae</taxon>
        <taxon>Kalanchoe</taxon>
    </lineage>
</organism>
<evidence type="ECO:0000256" key="5">
    <source>
        <dbReference type="ARBA" id="ARBA00023136"/>
    </source>
</evidence>
<feature type="transmembrane region" description="Helical" evidence="6">
    <location>
        <begin position="135"/>
        <end position="158"/>
    </location>
</feature>
<feature type="transmembrane region" description="Helical" evidence="6">
    <location>
        <begin position="42"/>
        <end position="62"/>
    </location>
</feature>
<dbReference type="SUPFAM" id="SSF103481">
    <property type="entry name" value="Multidrug resistance efflux transporter EmrE"/>
    <property type="match status" value="2"/>
</dbReference>
<comment type="similarity">
    <text evidence="2 6">Belongs to the drug/metabolite transporter (DMT) superfamily. Plant drug/metabolite exporter (P-DME) (TC 2.A.7.4) family.</text>
</comment>
<feature type="transmembrane region" description="Helical" evidence="6">
    <location>
        <begin position="74"/>
        <end position="97"/>
    </location>
</feature>
<feature type="transmembrane region" description="Helical" evidence="6">
    <location>
        <begin position="301"/>
        <end position="319"/>
    </location>
</feature>
<keyword evidence="10" id="KW-1185">Reference proteome</keyword>
<dbReference type="InterPro" id="IPR030184">
    <property type="entry name" value="WAT1-related"/>
</dbReference>
<dbReference type="InterPro" id="IPR037185">
    <property type="entry name" value="EmrE-like"/>
</dbReference>
<feature type="region of interest" description="Disordered" evidence="7">
    <location>
        <begin position="329"/>
        <end position="351"/>
    </location>
</feature>
<dbReference type="AlphaFoldDB" id="A0A7N0UVG2"/>
<evidence type="ECO:0000256" key="1">
    <source>
        <dbReference type="ARBA" id="ARBA00004141"/>
    </source>
</evidence>
<evidence type="ECO:0000313" key="10">
    <source>
        <dbReference type="Proteomes" id="UP000594263"/>
    </source>
</evidence>
<evidence type="ECO:0000313" key="9">
    <source>
        <dbReference type="EnsemblPlants" id="Kaladp0089s0091.1.v1.1"/>
    </source>
</evidence>
<feature type="domain" description="EamA" evidence="8">
    <location>
        <begin position="20"/>
        <end position="142"/>
    </location>
</feature>
<feature type="domain" description="EamA" evidence="8">
    <location>
        <begin position="181"/>
        <end position="319"/>
    </location>
</feature>
<feature type="transmembrane region" description="Helical" evidence="6">
    <location>
        <begin position="211"/>
        <end position="233"/>
    </location>
</feature>
<keyword evidence="3 6" id="KW-0812">Transmembrane</keyword>
<dbReference type="Pfam" id="PF00892">
    <property type="entry name" value="EamA"/>
    <property type="match status" value="2"/>
</dbReference>
<evidence type="ECO:0000259" key="8">
    <source>
        <dbReference type="Pfam" id="PF00892"/>
    </source>
</evidence>
<dbReference type="EnsemblPlants" id="Kaladp0089s0091.1.v1.1">
    <property type="protein sequence ID" value="Kaladp0089s0091.1.v1.1"/>
    <property type="gene ID" value="Kaladp0089s0091.v1.1"/>
</dbReference>